<dbReference type="Gramene" id="TraesSYM6A03G03351170.1">
    <property type="protein sequence ID" value="TraesSYM6A03G03351170.1"/>
    <property type="gene ID" value="TraesSYM6A03G03351170"/>
</dbReference>
<dbReference type="SUPFAM" id="SSF49562">
    <property type="entry name" value="C2 domain (Calcium/lipid-binding domain, CaLB)"/>
    <property type="match status" value="1"/>
</dbReference>
<evidence type="ECO:0000256" key="11">
    <source>
        <dbReference type="ARBA" id="ARBA00024037"/>
    </source>
</evidence>
<dbReference type="RefSeq" id="XP_044406984.1">
    <property type="nucleotide sequence ID" value="XM_044551049.1"/>
</dbReference>
<dbReference type="Gramene" id="TraesMAC6A03G03407170.1">
    <property type="protein sequence ID" value="TraesMAC6A03G03407170.1"/>
    <property type="gene ID" value="TraesMAC6A03G03407170"/>
</dbReference>
<proteinExistence type="inferred from homology"/>
<feature type="domain" description="C2" evidence="12">
    <location>
        <begin position="1"/>
        <end position="105"/>
    </location>
</feature>
<keyword evidence="4" id="KW-1003">Cell membrane</keyword>
<dbReference type="OrthoDB" id="73919at2759"/>
<evidence type="ECO:0000256" key="4">
    <source>
        <dbReference type="ARBA" id="ARBA00022475"/>
    </source>
</evidence>
<reference evidence="13" key="2">
    <citation type="submission" date="2018-10" db="UniProtKB">
        <authorList>
            <consortium name="EnsemblPlants"/>
        </authorList>
    </citation>
    <scope>IDENTIFICATION</scope>
</reference>
<dbReference type="PRINTS" id="PR00360">
    <property type="entry name" value="C2DOMAIN"/>
</dbReference>
<keyword evidence="6" id="KW-0479">Metal-binding</keyword>
<evidence type="ECO:0000256" key="9">
    <source>
        <dbReference type="ARBA" id="ARBA00023136"/>
    </source>
</evidence>
<accession>A0A3B6NV79</accession>
<organism evidence="13">
    <name type="scientific">Triticum aestivum</name>
    <name type="common">Wheat</name>
    <dbReference type="NCBI Taxonomy" id="4565"/>
    <lineage>
        <taxon>Eukaryota</taxon>
        <taxon>Viridiplantae</taxon>
        <taxon>Streptophyta</taxon>
        <taxon>Embryophyta</taxon>
        <taxon>Tracheophyta</taxon>
        <taxon>Spermatophyta</taxon>
        <taxon>Magnoliopsida</taxon>
        <taxon>Liliopsida</taxon>
        <taxon>Poales</taxon>
        <taxon>Poaceae</taxon>
        <taxon>BOP clade</taxon>
        <taxon>Pooideae</taxon>
        <taxon>Triticodae</taxon>
        <taxon>Triticeae</taxon>
        <taxon>Triticinae</taxon>
        <taxon>Triticum</taxon>
    </lineage>
</organism>
<dbReference type="Gramene" id="TraesLAC6A03G03366350.1">
    <property type="protein sequence ID" value="TraesLAC6A03G03366350.1"/>
    <property type="gene ID" value="TraesLAC6A03G03366350"/>
</dbReference>
<dbReference type="EnsemblPlants" id="TraesCS6A02G394700.1">
    <property type="protein sequence ID" value="TraesCS6A02G394700.1"/>
    <property type="gene ID" value="TraesCS6A02G394700"/>
</dbReference>
<dbReference type="GO" id="GO:0009738">
    <property type="term" value="P:abscisic acid-activated signaling pathway"/>
    <property type="evidence" value="ECO:0007669"/>
    <property type="project" value="UniProtKB-KW"/>
</dbReference>
<evidence type="ECO:0000256" key="3">
    <source>
        <dbReference type="ARBA" id="ARBA00022468"/>
    </source>
</evidence>
<comment type="subcellular location">
    <subcellularLocation>
        <location evidence="2">Cell membrane</location>
    </subcellularLocation>
    <subcellularLocation>
        <location evidence="1">Nucleus</location>
    </subcellularLocation>
</comment>
<dbReference type="InterPro" id="IPR044562">
    <property type="entry name" value="CAR1-11"/>
</dbReference>
<dbReference type="Gramene" id="TraesLDM6A03G03411640.1">
    <property type="protein sequence ID" value="TraesLDM6A03G03411640.1"/>
    <property type="gene ID" value="TraesLDM6A03G03411640"/>
</dbReference>
<evidence type="ECO:0000256" key="8">
    <source>
        <dbReference type="ARBA" id="ARBA00023121"/>
    </source>
</evidence>
<dbReference type="PROSITE" id="PS50004">
    <property type="entry name" value="C2"/>
    <property type="match status" value="1"/>
</dbReference>
<evidence type="ECO:0000256" key="2">
    <source>
        <dbReference type="ARBA" id="ARBA00004236"/>
    </source>
</evidence>
<dbReference type="KEGG" id="taes:123131357"/>
<keyword evidence="5" id="KW-0938">Abscisic acid signaling pathway</keyword>
<dbReference type="GO" id="GO:0005886">
    <property type="term" value="C:plasma membrane"/>
    <property type="evidence" value="ECO:0007669"/>
    <property type="project" value="UniProtKB-SubCell"/>
</dbReference>
<dbReference type="PaxDb" id="4565-Traes_6AL_F616C2473.1"/>
<dbReference type="OMA" id="ESSCVWR"/>
<gene>
    <name evidence="13" type="primary">LOC123131357</name>
</gene>
<keyword evidence="9" id="KW-0472">Membrane</keyword>
<keyword evidence="10" id="KW-0539">Nucleus</keyword>
<evidence type="ECO:0000313" key="14">
    <source>
        <dbReference type="Proteomes" id="UP000019116"/>
    </source>
</evidence>
<evidence type="ECO:0000256" key="6">
    <source>
        <dbReference type="ARBA" id="ARBA00022723"/>
    </source>
</evidence>
<dbReference type="CDD" id="cd04038">
    <property type="entry name" value="C2_ArfGAP"/>
    <property type="match status" value="1"/>
</dbReference>
<dbReference type="Gramene" id="TraesKAR6A01G0377670.1">
    <property type="protein sequence ID" value="cds.TraesKAR6A01G0377670.1"/>
    <property type="gene ID" value="TraesKAR6A01G0377670"/>
</dbReference>
<dbReference type="Gramene" id="TraesWEE_scaffold_013680_01G000300.1">
    <property type="protein sequence ID" value="TraesWEE_scaffold_013680_01G000300.1"/>
    <property type="gene ID" value="TraesWEE_scaffold_013680_01G000300"/>
</dbReference>
<keyword evidence="7" id="KW-0106">Calcium</keyword>
<dbReference type="Pfam" id="PF00168">
    <property type="entry name" value="C2"/>
    <property type="match status" value="1"/>
</dbReference>
<keyword evidence="8" id="KW-0446">Lipid-binding</keyword>
<evidence type="ECO:0000259" key="12">
    <source>
        <dbReference type="PROSITE" id="PS50004"/>
    </source>
</evidence>
<dbReference type="SMR" id="A0A3B6NV79"/>
<evidence type="ECO:0000313" key="13">
    <source>
        <dbReference type="EnsemblPlants" id="TraesCS6A02G394700.1"/>
    </source>
</evidence>
<comment type="similarity">
    <text evidence="11">Belongs to the plant CAR protein family.</text>
</comment>
<dbReference type="GO" id="GO:0046872">
    <property type="term" value="F:metal ion binding"/>
    <property type="evidence" value="ECO:0007669"/>
    <property type="project" value="UniProtKB-KW"/>
</dbReference>
<dbReference type="Gramene" id="TraesROB_scaffold_052544_01G000100.1">
    <property type="protein sequence ID" value="TraesROB_scaffold_052544_01G000100.1"/>
    <property type="gene ID" value="TraesROB_scaffold_052544_01G000100"/>
</dbReference>
<reference evidence="13" key="1">
    <citation type="submission" date="2018-08" db="EMBL/GenBank/DDBJ databases">
        <authorList>
            <person name="Rossello M."/>
        </authorList>
    </citation>
    <scope>NUCLEOTIDE SEQUENCE [LARGE SCALE GENOMIC DNA]</scope>
    <source>
        <strain evidence="13">cv. Chinese Spring</strain>
    </source>
</reference>
<sequence>MERLLGLLKVKVVRGLNLAICDPLSHSSDPYVVIRLGQQKVKSSIKYKTINPEWNEELTLSITNWTLPVKIEVFDHDTFTKDDTMGDAEFSILDFVEIAVKDLTHVRDDTVMKTFQPNEENSYSADSHIMWKDGKVTQNMALKLRNTDTGELIMHLEWVNLPPGMSR</sequence>
<dbReference type="Gramene" id="TraesCS6A02G394700.1">
    <property type="protein sequence ID" value="TraesCS6A02G394700.1"/>
    <property type="gene ID" value="TraesCS6A02G394700"/>
</dbReference>
<dbReference type="PANTHER" id="PTHR45933">
    <property type="entry name" value="PROTEIN C2-DOMAIN ABA-RELATED 4"/>
    <property type="match status" value="1"/>
</dbReference>
<dbReference type="InterPro" id="IPR000008">
    <property type="entry name" value="C2_dom"/>
</dbReference>
<dbReference type="GO" id="GO:0005096">
    <property type="term" value="F:GTPase activator activity"/>
    <property type="evidence" value="ECO:0007669"/>
    <property type="project" value="UniProtKB-KW"/>
</dbReference>
<dbReference type="Gramene" id="TraesARI6A03G03365780.1">
    <property type="protein sequence ID" value="TraesARI6A03G03365780.1"/>
    <property type="gene ID" value="TraesARI6A03G03365780"/>
</dbReference>
<dbReference type="Gramene" id="TraesNOR6A03G03442170.1">
    <property type="protein sequence ID" value="TraesNOR6A03G03442170.1"/>
    <property type="gene ID" value="TraesNOR6A03G03442170"/>
</dbReference>
<dbReference type="GO" id="GO:0005634">
    <property type="term" value="C:nucleus"/>
    <property type="evidence" value="ECO:0007669"/>
    <property type="project" value="UniProtKB-SubCell"/>
</dbReference>
<dbReference type="Proteomes" id="UP000019116">
    <property type="component" value="Chromosome 6A"/>
</dbReference>
<evidence type="ECO:0000256" key="10">
    <source>
        <dbReference type="ARBA" id="ARBA00023242"/>
    </source>
</evidence>
<dbReference type="InterPro" id="IPR035892">
    <property type="entry name" value="C2_domain_sf"/>
</dbReference>
<dbReference type="GeneID" id="123131357"/>
<name>A0A3B6NV79_WHEAT</name>
<dbReference type="Gramene" id="TraesPARA_EIv1.0_1984720.1">
    <property type="protein sequence ID" value="TraesPARA_EIv1.0_1984720.1.CDS"/>
    <property type="gene ID" value="TraesPARA_EIv1.0_1984720"/>
</dbReference>
<evidence type="ECO:0000256" key="7">
    <source>
        <dbReference type="ARBA" id="ARBA00022837"/>
    </source>
</evidence>
<protein>
    <recommendedName>
        <fullName evidence="12">C2 domain-containing protein</fullName>
    </recommendedName>
</protein>
<dbReference type="Gramene" id="TraesCLE_scaffold_047710_01G000100.1">
    <property type="protein sequence ID" value="TraesCLE_scaffold_047710_01G000100.1"/>
    <property type="gene ID" value="TraesCLE_scaffold_047710_01G000100"/>
</dbReference>
<dbReference type="Gramene" id="TraesJAG6A03G03400900.1">
    <property type="protein sequence ID" value="TraesJAG6A03G03400900.1"/>
    <property type="gene ID" value="TraesJAG6A03G03400900"/>
</dbReference>
<keyword evidence="14" id="KW-1185">Reference proteome</keyword>
<dbReference type="Gramene" id="TraesJUL6A03G03434920.1">
    <property type="protein sequence ID" value="TraesJUL6A03G03434920.1"/>
    <property type="gene ID" value="TraesJUL6A03G03434920"/>
</dbReference>
<keyword evidence="3" id="KW-0343">GTPase activation</keyword>
<dbReference type="Gramene" id="TraesSTA6A03G03398720.1">
    <property type="protein sequence ID" value="TraesSTA6A03G03398720.1"/>
    <property type="gene ID" value="TraesSTA6A03G03398720"/>
</dbReference>
<dbReference type="Gramene" id="TraesCAD_scaffold_026031_01G000500.1">
    <property type="protein sequence ID" value="TraesCAD_scaffold_026031_01G000500.1"/>
    <property type="gene ID" value="TraesCAD_scaffold_026031_01G000500"/>
</dbReference>
<dbReference type="SMART" id="SM00239">
    <property type="entry name" value="C2"/>
    <property type="match status" value="1"/>
</dbReference>
<dbReference type="Gramene" id="TraesCS6A03G0993600.1">
    <property type="protein sequence ID" value="TraesCS6A03G0993600.1.CDS"/>
    <property type="gene ID" value="TraesCS6A03G0993600"/>
</dbReference>
<evidence type="ECO:0000256" key="1">
    <source>
        <dbReference type="ARBA" id="ARBA00004123"/>
    </source>
</evidence>
<dbReference type="GO" id="GO:0008289">
    <property type="term" value="F:lipid binding"/>
    <property type="evidence" value="ECO:0007669"/>
    <property type="project" value="UniProtKB-KW"/>
</dbReference>
<dbReference type="Gene3D" id="2.60.40.150">
    <property type="entry name" value="C2 domain"/>
    <property type="match status" value="1"/>
</dbReference>
<dbReference type="PANTHER" id="PTHR45933:SF7">
    <property type="entry name" value="OS07G0501700 PROTEIN"/>
    <property type="match status" value="1"/>
</dbReference>
<dbReference type="AlphaFoldDB" id="A0A3B6NV79"/>
<dbReference type="STRING" id="4565.A0A3B6NV79"/>
<evidence type="ECO:0000256" key="5">
    <source>
        <dbReference type="ARBA" id="ARBA00022682"/>
    </source>
</evidence>